<dbReference type="AlphaFoldDB" id="A0A545SSZ6"/>
<feature type="region of interest" description="Disordered" evidence="1">
    <location>
        <begin position="108"/>
        <end position="168"/>
    </location>
</feature>
<keyword evidence="3" id="KW-0732">Signal</keyword>
<dbReference type="Proteomes" id="UP000319732">
    <property type="component" value="Unassembled WGS sequence"/>
</dbReference>
<sequence>MKSALITCFTLIAVCSAVEAQAGGRYYSYHSGYSHGYSDGHYRGYKRGYARGYSRGHYKGRGYHHRHYRHHRHRSDRRAGYLLGGIVIGSLLHHAYADRGRDYAPRRVERSYYSSSRQTRYSDSRRRYSYSDESTYSDQSSRYSSSNDDQSSRYIDGNSDQGSRYSSIKPEIVTHRDTPRPVAEHILLRDKEGRCFVVGEKENEQGESVEVRTEIEARACVE</sequence>
<evidence type="ECO:0000256" key="1">
    <source>
        <dbReference type="SAM" id="MobiDB-lite"/>
    </source>
</evidence>
<accession>A0A545SSZ6</accession>
<evidence type="ECO:0000256" key="2">
    <source>
        <dbReference type="SAM" id="Phobius"/>
    </source>
</evidence>
<gene>
    <name evidence="4" type="ORF">FKG94_24225</name>
</gene>
<feature type="chain" id="PRO_5022105311" evidence="3">
    <location>
        <begin position="21"/>
        <end position="222"/>
    </location>
</feature>
<protein>
    <submittedName>
        <fullName evidence="4">Uncharacterized protein</fullName>
    </submittedName>
</protein>
<keyword evidence="2" id="KW-0812">Transmembrane</keyword>
<proteinExistence type="predicted"/>
<reference evidence="4 5" key="1">
    <citation type="submission" date="2019-06" db="EMBL/GenBank/DDBJ databases">
        <title>Whole genome sequence for Cellvibrionaceae sp. R142.</title>
        <authorList>
            <person name="Wang G."/>
        </authorList>
    </citation>
    <scope>NUCLEOTIDE SEQUENCE [LARGE SCALE GENOMIC DNA]</scope>
    <source>
        <strain evidence="4 5">R142</strain>
    </source>
</reference>
<evidence type="ECO:0000313" key="5">
    <source>
        <dbReference type="Proteomes" id="UP000319732"/>
    </source>
</evidence>
<dbReference type="RefSeq" id="WP_142929534.1">
    <property type="nucleotide sequence ID" value="NZ_ML660107.1"/>
</dbReference>
<keyword evidence="5" id="KW-1185">Reference proteome</keyword>
<organism evidence="4 5">
    <name type="scientific">Exilibacterium tricleocarpae</name>
    <dbReference type="NCBI Taxonomy" id="2591008"/>
    <lineage>
        <taxon>Bacteria</taxon>
        <taxon>Pseudomonadati</taxon>
        <taxon>Pseudomonadota</taxon>
        <taxon>Gammaproteobacteria</taxon>
        <taxon>Cellvibrionales</taxon>
        <taxon>Cellvibrionaceae</taxon>
        <taxon>Exilibacterium</taxon>
    </lineage>
</organism>
<feature type="compositionally biased region" description="Basic and acidic residues" evidence="1">
    <location>
        <begin position="120"/>
        <end position="130"/>
    </location>
</feature>
<evidence type="ECO:0000313" key="4">
    <source>
        <dbReference type="EMBL" id="TQV68083.1"/>
    </source>
</evidence>
<comment type="caution">
    <text evidence="4">The sequence shown here is derived from an EMBL/GenBank/DDBJ whole genome shotgun (WGS) entry which is preliminary data.</text>
</comment>
<dbReference type="EMBL" id="VHSG01000030">
    <property type="protein sequence ID" value="TQV68083.1"/>
    <property type="molecule type" value="Genomic_DNA"/>
</dbReference>
<keyword evidence="2" id="KW-1133">Transmembrane helix</keyword>
<keyword evidence="2" id="KW-0472">Membrane</keyword>
<feature type="transmembrane region" description="Helical" evidence="2">
    <location>
        <begin position="79"/>
        <end position="97"/>
    </location>
</feature>
<feature type="compositionally biased region" description="Low complexity" evidence="1">
    <location>
        <begin position="131"/>
        <end position="154"/>
    </location>
</feature>
<name>A0A545SSZ6_9GAMM</name>
<feature type="signal peptide" evidence="3">
    <location>
        <begin position="1"/>
        <end position="20"/>
    </location>
</feature>
<evidence type="ECO:0000256" key="3">
    <source>
        <dbReference type="SAM" id="SignalP"/>
    </source>
</evidence>